<evidence type="ECO:0000313" key="8">
    <source>
        <dbReference type="Proteomes" id="UP000004088"/>
    </source>
</evidence>
<evidence type="ECO:0000256" key="2">
    <source>
        <dbReference type="ARBA" id="ARBA00022692"/>
    </source>
</evidence>
<keyword evidence="8" id="KW-1185">Reference proteome</keyword>
<dbReference type="HOGENOM" id="CLU_068461_1_1_4"/>
<gene>
    <name evidence="7" type="ORF">HMPREF9098_0832</name>
</gene>
<dbReference type="PIRSF" id="PIRSF003299">
    <property type="entry name" value="VirB8_PtlE"/>
    <property type="match status" value="1"/>
</dbReference>
<reference evidence="7 8" key="1">
    <citation type="submission" date="2011-01" db="EMBL/GenBank/DDBJ databases">
        <authorList>
            <person name="Muzny D."/>
            <person name="Qin X."/>
            <person name="Deng J."/>
            <person name="Jiang H."/>
            <person name="Liu Y."/>
            <person name="Qu J."/>
            <person name="Song X.-Z."/>
            <person name="Zhang L."/>
            <person name="Thornton R."/>
            <person name="Coyle M."/>
            <person name="Francisco L."/>
            <person name="Jackson L."/>
            <person name="Javaid M."/>
            <person name="Korchina V."/>
            <person name="Kovar C."/>
            <person name="Mata R."/>
            <person name="Mathew T."/>
            <person name="Ngo R."/>
            <person name="Nguyen L."/>
            <person name="Nguyen N."/>
            <person name="Okwuonu G."/>
            <person name="Ongeri F."/>
            <person name="Pham C."/>
            <person name="Simmons D."/>
            <person name="Wilczek-Boney K."/>
            <person name="Hale W."/>
            <person name="Jakkamsetti A."/>
            <person name="Pham P."/>
            <person name="Ruth R."/>
            <person name="San Lucas F."/>
            <person name="Warren J."/>
            <person name="Zhang J."/>
            <person name="Zhao Z."/>
            <person name="Zhou C."/>
            <person name="Zhu D."/>
            <person name="Lee S."/>
            <person name="Bess C."/>
            <person name="Blankenburg K."/>
            <person name="Forbes L."/>
            <person name="Fu Q."/>
            <person name="Gubbala S."/>
            <person name="Hirani K."/>
            <person name="Jayaseelan J.C."/>
            <person name="Lara F."/>
            <person name="Munidasa M."/>
            <person name="Palculict T."/>
            <person name="Patil S."/>
            <person name="Pu L.-L."/>
            <person name="Saada N."/>
            <person name="Tang L."/>
            <person name="Weissenberger G."/>
            <person name="Zhu Y."/>
            <person name="Hemphill L."/>
            <person name="Shang Y."/>
            <person name="Youmans B."/>
            <person name="Ayvaz T."/>
            <person name="Ross M."/>
            <person name="Santibanez J."/>
            <person name="Aqrawi P."/>
            <person name="Gross S."/>
            <person name="Joshi V."/>
            <person name="Fowler G."/>
            <person name="Nazareth L."/>
            <person name="Reid J."/>
            <person name="Worley K."/>
            <person name="Petrosino J."/>
            <person name="Highlander S."/>
            <person name="Gibbs R."/>
        </authorList>
    </citation>
    <scope>NUCLEOTIDE SEQUENCE [LARGE SCALE GENOMIC DNA]</scope>
    <source>
        <strain evidence="7 8">ATCC 33394</strain>
    </source>
</reference>
<dbReference type="InterPro" id="IPR032710">
    <property type="entry name" value="NTF2-like_dom_sf"/>
</dbReference>
<dbReference type="CDD" id="cd16424">
    <property type="entry name" value="VirB8"/>
    <property type="match status" value="1"/>
</dbReference>
<evidence type="ECO:0000256" key="4">
    <source>
        <dbReference type="ARBA" id="ARBA00023136"/>
    </source>
</evidence>
<dbReference type="GO" id="GO:0030255">
    <property type="term" value="P:protein secretion by the type IV secretion system"/>
    <property type="evidence" value="ECO:0007669"/>
    <property type="project" value="InterPro"/>
</dbReference>
<feature type="domain" description="Bacterial virulence protein VirB8" evidence="6">
    <location>
        <begin position="42"/>
        <end position="244"/>
    </location>
</feature>
<accession>F0EY98</accession>
<dbReference type="InterPro" id="IPR026264">
    <property type="entry name" value="VirB8/PtlE"/>
</dbReference>
<evidence type="ECO:0000259" key="6">
    <source>
        <dbReference type="Pfam" id="PF04335"/>
    </source>
</evidence>
<evidence type="ECO:0000256" key="1">
    <source>
        <dbReference type="ARBA" id="ARBA00004167"/>
    </source>
</evidence>
<dbReference type="Pfam" id="PF04335">
    <property type="entry name" value="VirB8"/>
    <property type="match status" value="1"/>
</dbReference>
<dbReference type="STRING" id="888741.HMPREF9098_0832"/>
<evidence type="ECO:0000256" key="3">
    <source>
        <dbReference type="ARBA" id="ARBA00022989"/>
    </source>
</evidence>
<dbReference type="Gene3D" id="3.10.450.230">
    <property type="entry name" value="VirB8 protein"/>
    <property type="match status" value="1"/>
</dbReference>
<comment type="caution">
    <text evidence="7">The sequence shown here is derived from an EMBL/GenBank/DDBJ whole genome shotgun (WGS) entry which is preliminary data.</text>
</comment>
<feature type="transmembrane region" description="Helical" evidence="5">
    <location>
        <begin position="57"/>
        <end position="78"/>
    </location>
</feature>
<keyword evidence="2 5" id="KW-0812">Transmembrane</keyword>
<name>F0EY98_9NEIS</name>
<dbReference type="GO" id="GO:0016020">
    <property type="term" value="C:membrane"/>
    <property type="evidence" value="ECO:0007669"/>
    <property type="project" value="UniProtKB-SubCell"/>
</dbReference>
<evidence type="ECO:0000313" key="7">
    <source>
        <dbReference type="EMBL" id="EGC17506.1"/>
    </source>
</evidence>
<dbReference type="Proteomes" id="UP000004088">
    <property type="component" value="Unassembled WGS sequence"/>
</dbReference>
<keyword evidence="4 5" id="KW-0472">Membrane</keyword>
<dbReference type="AlphaFoldDB" id="F0EY98"/>
<comment type="subcellular location">
    <subcellularLocation>
        <location evidence="1">Membrane</location>
        <topology evidence="1">Single-pass membrane protein</topology>
    </subcellularLocation>
</comment>
<dbReference type="RefSeq" id="WP_003782138.1">
    <property type="nucleotide sequence ID" value="NZ_GL870929.1"/>
</dbReference>
<dbReference type="EMBL" id="AEWV01000015">
    <property type="protein sequence ID" value="EGC17506.1"/>
    <property type="molecule type" value="Genomic_DNA"/>
</dbReference>
<proteinExistence type="predicted"/>
<organism evidence="7 8">
    <name type="scientific">Kingella denitrificans ATCC 33394</name>
    <dbReference type="NCBI Taxonomy" id="888741"/>
    <lineage>
        <taxon>Bacteria</taxon>
        <taxon>Pseudomonadati</taxon>
        <taxon>Pseudomonadota</taxon>
        <taxon>Betaproteobacteria</taxon>
        <taxon>Neisseriales</taxon>
        <taxon>Neisseriaceae</taxon>
        <taxon>Kingella</taxon>
    </lineage>
</organism>
<keyword evidence="3 5" id="KW-1133">Transmembrane helix</keyword>
<dbReference type="InterPro" id="IPR007430">
    <property type="entry name" value="VirB8"/>
</dbReference>
<sequence length="247" mass="27747">MFFKKKIKNQPLTAEQKEAKKKKSDTRAAWQMLKMGEAFDKTVVDIALQSAKSWKRFGVGALIVAGLGVGAVMGLTPLKEAVPYVARVNETTGHTDIITTIKDKQMHYDEVINKYWLAEYVRYRESYDWNTIQSTFDATNLLSAPDVQAAFKEIYNSPEAPHKILRQQAKVVAKVTNISFVGDMAQVRFTKQIMPTSGATDQTPPPQKLIATISFEFKATPMEESDRLINPLGFHVTSYRVDPETAP</sequence>
<protein>
    <submittedName>
        <fullName evidence="7">VirB8 protein</fullName>
    </submittedName>
</protein>
<evidence type="ECO:0000256" key="5">
    <source>
        <dbReference type="SAM" id="Phobius"/>
    </source>
</evidence>
<dbReference type="SUPFAM" id="SSF54427">
    <property type="entry name" value="NTF2-like"/>
    <property type="match status" value="1"/>
</dbReference>